<sequence>MSIANKLKRLKRHLVHSKEEQELNNVSQQVKSEESAVPYIEEWKSFQASPFYFDGQYCIVREVEYPLTFQHGRYRLGELINVVQAWNEQQLEHPLSSKGHQPFELFFFDTETTGLKGGAGNVIFLLGHARILDEKVVIKQHFLPAPGHEVALYQSFLSEVNIQTLVTYNGKAFDWPQVKTRHMFIRNQVPKLPAFGHFDLYHASRRLWKEELDAVKLAVVEKEMLEINRERDIPGYLAPIVYFHFLQNPHPDVVRGIFEHNEKDVLSLITLYIHLSKLILNASEYPKESFEIAKWLKATGNEKAAFKLFSNISINGSKHEWKAKYELSFLLKQQGDLKKAVLLWEEIIRGPNDLLKLDAHIELAKYYEHIKKNLPFALKQTNDALHLLTNDRLQDSKKKEKYVKELSKRKQRLLQKLKNQSQQ</sequence>
<dbReference type="InterPro" id="IPR011990">
    <property type="entry name" value="TPR-like_helical_dom_sf"/>
</dbReference>
<dbReference type="SUPFAM" id="SSF48452">
    <property type="entry name" value="TPR-like"/>
    <property type="match status" value="1"/>
</dbReference>
<feature type="domain" description="YprB ribonuclease H-like" evidence="1">
    <location>
        <begin position="107"/>
        <end position="275"/>
    </location>
</feature>
<dbReference type="Proteomes" id="UP001225646">
    <property type="component" value="Unassembled WGS sequence"/>
</dbReference>
<protein>
    <submittedName>
        <fullName evidence="2">Uncharacterized protein YprB with RNaseH-like and TPR domain</fullName>
    </submittedName>
</protein>
<proteinExistence type="predicted"/>
<dbReference type="SUPFAM" id="SSF53098">
    <property type="entry name" value="Ribonuclease H-like"/>
    <property type="match status" value="1"/>
</dbReference>
<evidence type="ECO:0000313" key="2">
    <source>
        <dbReference type="EMBL" id="MDQ0161590.1"/>
    </source>
</evidence>
<keyword evidence="3" id="KW-1185">Reference proteome</keyword>
<evidence type="ECO:0000259" key="1">
    <source>
        <dbReference type="Pfam" id="PF13482"/>
    </source>
</evidence>
<dbReference type="RefSeq" id="WP_044896155.1">
    <property type="nucleotide sequence ID" value="NZ_JAUSTR010000001.1"/>
</dbReference>
<comment type="caution">
    <text evidence="2">The sequence shown here is derived from an EMBL/GenBank/DDBJ whole genome shotgun (WGS) entry which is preliminary data.</text>
</comment>
<dbReference type="InterPro" id="IPR012337">
    <property type="entry name" value="RNaseH-like_sf"/>
</dbReference>
<dbReference type="EMBL" id="JAUSTR010000001">
    <property type="protein sequence ID" value="MDQ0161590.1"/>
    <property type="molecule type" value="Genomic_DNA"/>
</dbReference>
<dbReference type="PANTHER" id="PTHR38462:SF1">
    <property type="entry name" value="YPRB RIBONUCLEASE H-LIKE DOMAIN-CONTAINING PROTEIN"/>
    <property type="match status" value="1"/>
</dbReference>
<dbReference type="PANTHER" id="PTHR38462">
    <property type="entry name" value="EXONUCLEASE-LIKE PROTEIN"/>
    <property type="match status" value="1"/>
</dbReference>
<gene>
    <name evidence="2" type="ORF">J2S06_000660</name>
</gene>
<reference evidence="2 3" key="1">
    <citation type="submission" date="2023-07" db="EMBL/GenBank/DDBJ databases">
        <title>Genomic Encyclopedia of Type Strains, Phase IV (KMG-IV): sequencing the most valuable type-strain genomes for metagenomic binning, comparative biology and taxonomic classification.</title>
        <authorList>
            <person name="Goeker M."/>
        </authorList>
    </citation>
    <scope>NUCLEOTIDE SEQUENCE [LARGE SCALE GENOMIC DNA]</scope>
    <source>
        <strain evidence="2 3">DSM 19092</strain>
    </source>
</reference>
<accession>A0ABT9VKV7</accession>
<name>A0ABT9VKV7_9BACI</name>
<dbReference type="Pfam" id="PF13482">
    <property type="entry name" value="RNase_H_2"/>
    <property type="match status" value="1"/>
</dbReference>
<dbReference type="InterPro" id="IPR038720">
    <property type="entry name" value="YprB_RNase_H-like_dom"/>
</dbReference>
<organism evidence="2 3">
    <name type="scientific">Aeribacillus alveayuensis</name>
    <dbReference type="NCBI Taxonomy" id="279215"/>
    <lineage>
        <taxon>Bacteria</taxon>
        <taxon>Bacillati</taxon>
        <taxon>Bacillota</taxon>
        <taxon>Bacilli</taxon>
        <taxon>Bacillales</taxon>
        <taxon>Bacillaceae</taxon>
        <taxon>Aeribacillus</taxon>
    </lineage>
</organism>
<evidence type="ECO:0000313" key="3">
    <source>
        <dbReference type="Proteomes" id="UP001225646"/>
    </source>
</evidence>